<accession>M2R0G6</accession>
<evidence type="ECO:0000313" key="1">
    <source>
        <dbReference type="EMBL" id="EMD32346.1"/>
    </source>
</evidence>
<evidence type="ECO:0000313" key="2">
    <source>
        <dbReference type="Proteomes" id="UP000016930"/>
    </source>
</evidence>
<keyword evidence="2" id="KW-1185">Reference proteome</keyword>
<dbReference type="EMBL" id="KB445811">
    <property type="protein sequence ID" value="EMD32346.1"/>
    <property type="molecule type" value="Genomic_DNA"/>
</dbReference>
<organism evidence="1 2">
    <name type="scientific">Ceriporiopsis subvermispora (strain B)</name>
    <name type="common">White-rot fungus</name>
    <name type="synonym">Gelatoporia subvermispora</name>
    <dbReference type="NCBI Taxonomy" id="914234"/>
    <lineage>
        <taxon>Eukaryota</taxon>
        <taxon>Fungi</taxon>
        <taxon>Dikarya</taxon>
        <taxon>Basidiomycota</taxon>
        <taxon>Agaricomycotina</taxon>
        <taxon>Agaricomycetes</taxon>
        <taxon>Polyporales</taxon>
        <taxon>Gelatoporiaceae</taxon>
        <taxon>Gelatoporia</taxon>
    </lineage>
</organism>
<reference evidence="1 2" key="1">
    <citation type="journal article" date="2012" name="Proc. Natl. Acad. Sci. U.S.A.">
        <title>Comparative genomics of Ceriporiopsis subvermispora and Phanerochaete chrysosporium provide insight into selective ligninolysis.</title>
        <authorList>
            <person name="Fernandez-Fueyo E."/>
            <person name="Ruiz-Duenas F.J."/>
            <person name="Ferreira P."/>
            <person name="Floudas D."/>
            <person name="Hibbett D.S."/>
            <person name="Canessa P."/>
            <person name="Larrondo L.F."/>
            <person name="James T.Y."/>
            <person name="Seelenfreund D."/>
            <person name="Lobos S."/>
            <person name="Polanco R."/>
            <person name="Tello M."/>
            <person name="Honda Y."/>
            <person name="Watanabe T."/>
            <person name="Watanabe T."/>
            <person name="Ryu J.S."/>
            <person name="Kubicek C.P."/>
            <person name="Schmoll M."/>
            <person name="Gaskell J."/>
            <person name="Hammel K.E."/>
            <person name="St John F.J."/>
            <person name="Vanden Wymelenberg A."/>
            <person name="Sabat G."/>
            <person name="Splinter BonDurant S."/>
            <person name="Syed K."/>
            <person name="Yadav J.S."/>
            <person name="Doddapaneni H."/>
            <person name="Subramanian V."/>
            <person name="Lavin J.L."/>
            <person name="Oguiza J.A."/>
            <person name="Perez G."/>
            <person name="Pisabarro A.G."/>
            <person name="Ramirez L."/>
            <person name="Santoyo F."/>
            <person name="Master E."/>
            <person name="Coutinho P.M."/>
            <person name="Henrissat B."/>
            <person name="Lombard V."/>
            <person name="Magnuson J.K."/>
            <person name="Kuees U."/>
            <person name="Hori C."/>
            <person name="Igarashi K."/>
            <person name="Samejima M."/>
            <person name="Held B.W."/>
            <person name="Barry K.W."/>
            <person name="LaButti K.M."/>
            <person name="Lapidus A."/>
            <person name="Lindquist E.A."/>
            <person name="Lucas S.M."/>
            <person name="Riley R."/>
            <person name="Salamov A.A."/>
            <person name="Hoffmeister D."/>
            <person name="Schwenk D."/>
            <person name="Hadar Y."/>
            <person name="Yarden O."/>
            <person name="de Vries R.P."/>
            <person name="Wiebenga A."/>
            <person name="Stenlid J."/>
            <person name="Eastwood D."/>
            <person name="Grigoriev I.V."/>
            <person name="Berka R.M."/>
            <person name="Blanchette R.A."/>
            <person name="Kersten P."/>
            <person name="Martinez A.T."/>
            <person name="Vicuna R."/>
            <person name="Cullen D."/>
        </authorList>
    </citation>
    <scope>NUCLEOTIDE SEQUENCE [LARGE SCALE GENOMIC DNA]</scope>
    <source>
        <strain evidence="1 2">B</strain>
    </source>
</reference>
<proteinExistence type="predicted"/>
<dbReference type="AlphaFoldDB" id="M2R0G6"/>
<name>M2R0G6_CERS8</name>
<gene>
    <name evidence="1" type="ORF">CERSUDRAFT_118720</name>
</gene>
<dbReference type="HOGENOM" id="CLU_1524958_0_0_1"/>
<protein>
    <submittedName>
        <fullName evidence="1">Uncharacterized protein</fullName>
    </submittedName>
</protein>
<sequence length="176" mass="19603">MVRALPADDGSWDDFVDHVVSLPSIRHLELIDSFYTLGSFVPHFRISRGCEVHLGIDYVSPKVDHPNCTPALALQTVYTKLEHRIDGSAGTISAISVDLFDTQLENGKVEYKDDIFGTPMDTEWSAWGARIEFHASHRNTEPDETPRLTLTIKPDFTTGPEYGATGMLHDRDASSN</sequence>
<dbReference type="Proteomes" id="UP000016930">
    <property type="component" value="Unassembled WGS sequence"/>
</dbReference>